<sequence>MSESVSVHPRRDLVRPGWAHNYSHANEEPPTYSDSLRWLLYNSLRPAFIIAHGLAAFVSIVLAAIHWRSLSLEDGKVKTLSIVSALLFTLVFLIELVGFLMGLAAHVGMVKLFSRTCIVALIMALIAQVVSLANIYANRHPMISQCIAYESRYTGDVEQSGDDATVGLSASEICSDMWHSSAIWNIVWLVLITLVGTLIYVLTLRYLSKIQDPGAGTRLTRPYTADDNHDPEMSNAYPMSTMPYSMFGRDELDTRDDAFDDPKIDFDTDAWEYPHIDHDAEEDEFLNSIPLSTKEPTIIMKPTRAARSESMYHT</sequence>
<proteinExistence type="predicted"/>
<keyword evidence="1" id="KW-0812">Transmembrane</keyword>
<dbReference type="OrthoDB" id="3348713at2759"/>
<dbReference type="Proteomes" id="UP000186303">
    <property type="component" value="Chromosome 7"/>
</dbReference>
<accession>A0A1M8AAU2</accession>
<organism evidence="2 3">
    <name type="scientific">Malassezia sympodialis (strain ATCC 42132)</name>
    <name type="common">Atopic eczema-associated yeast</name>
    <dbReference type="NCBI Taxonomy" id="1230383"/>
    <lineage>
        <taxon>Eukaryota</taxon>
        <taxon>Fungi</taxon>
        <taxon>Dikarya</taxon>
        <taxon>Basidiomycota</taxon>
        <taxon>Ustilaginomycotina</taxon>
        <taxon>Malasseziomycetes</taxon>
        <taxon>Malasseziales</taxon>
        <taxon>Malasseziaceae</taxon>
        <taxon>Malassezia</taxon>
    </lineage>
</organism>
<gene>
    <name evidence="2" type="ORF">MSYG_3975</name>
</gene>
<keyword evidence="3" id="KW-1185">Reference proteome</keyword>
<reference evidence="3" key="1">
    <citation type="journal article" date="2017" name="Nucleic Acids Res.">
        <title>Proteogenomics produces comprehensive and highly accurate protein-coding gene annotation in a complete genome assembly of Malassezia sympodialis.</title>
        <authorList>
            <person name="Zhu Y."/>
            <person name="Engstroem P.G."/>
            <person name="Tellgren-Roth C."/>
            <person name="Baudo C.D."/>
            <person name="Kennell J.C."/>
            <person name="Sun S."/>
            <person name="Billmyre R.B."/>
            <person name="Schroeder M.S."/>
            <person name="Andersson A."/>
            <person name="Holm T."/>
            <person name="Sigurgeirsson B."/>
            <person name="Wu G."/>
            <person name="Sankaranarayanan S.R."/>
            <person name="Siddharthan R."/>
            <person name="Sanyal K."/>
            <person name="Lundeberg J."/>
            <person name="Nystedt B."/>
            <person name="Boekhout T."/>
            <person name="Dawson T.L. Jr."/>
            <person name="Heitman J."/>
            <person name="Scheynius A."/>
            <person name="Lehtioe J."/>
        </authorList>
    </citation>
    <scope>NUCLEOTIDE SEQUENCE [LARGE SCALE GENOMIC DNA]</scope>
    <source>
        <strain evidence="3">ATCC 42132</strain>
    </source>
</reference>
<dbReference type="VEuPathDB" id="FungiDB:MSYG_3975"/>
<keyword evidence="1" id="KW-0472">Membrane</keyword>
<evidence type="ECO:0000256" key="1">
    <source>
        <dbReference type="SAM" id="Phobius"/>
    </source>
</evidence>
<evidence type="ECO:0000313" key="3">
    <source>
        <dbReference type="Proteomes" id="UP000186303"/>
    </source>
</evidence>
<dbReference type="AlphaFoldDB" id="A0A1M8AAU2"/>
<feature type="transmembrane region" description="Helical" evidence="1">
    <location>
        <begin position="117"/>
        <end position="137"/>
    </location>
</feature>
<feature type="transmembrane region" description="Helical" evidence="1">
    <location>
        <begin position="182"/>
        <end position="202"/>
    </location>
</feature>
<dbReference type="EMBL" id="LT671827">
    <property type="protein sequence ID" value="SHO79625.1"/>
    <property type="molecule type" value="Genomic_DNA"/>
</dbReference>
<name>A0A1M8AAU2_MALS4</name>
<feature type="transmembrane region" description="Helical" evidence="1">
    <location>
        <begin position="47"/>
        <end position="67"/>
    </location>
</feature>
<evidence type="ECO:0000313" key="2">
    <source>
        <dbReference type="EMBL" id="SHO79625.1"/>
    </source>
</evidence>
<keyword evidence="1" id="KW-1133">Transmembrane helix</keyword>
<feature type="transmembrane region" description="Helical" evidence="1">
    <location>
        <begin position="79"/>
        <end position="105"/>
    </location>
</feature>
<protein>
    <submittedName>
        <fullName evidence="2">Uncharacterized protein</fullName>
    </submittedName>
</protein>